<dbReference type="AlphaFoldDB" id="A0AA50Q656"/>
<dbReference type="KEGG" id="sog:RA178_20270"/>
<sequence length="195" mass="22544">MNNSGNLSNYEHDFELNIDDQIELSLDMVEHMSKEDLVKHTKYFIYLQLQAEHLIKSISTQDRYCIDEYLNNPVRDISRHNSTSFMHEIQYLTELAKQLANIVKLEQKVMPQLALDDPGAYAKTLSYRRSQIPPGVYLNQYSGNLLSHFLAGDRKAFNRDHNHWFVICESGQLESSEARVSIPLDQLTIAGHFAK</sequence>
<gene>
    <name evidence="1" type="ORF">RA178_20270</name>
</gene>
<protein>
    <submittedName>
        <fullName evidence="1">Uncharacterized protein</fullName>
    </submittedName>
</protein>
<evidence type="ECO:0000313" key="1">
    <source>
        <dbReference type="EMBL" id="WMB72713.1"/>
    </source>
</evidence>
<dbReference type="EMBL" id="CP132914">
    <property type="protein sequence ID" value="WMB72713.1"/>
    <property type="molecule type" value="Genomic_DNA"/>
</dbReference>
<dbReference type="RefSeq" id="WP_306683592.1">
    <property type="nucleotide sequence ID" value="NZ_CP132914.1"/>
</dbReference>
<proteinExistence type="predicted"/>
<accession>A0AA50Q656</accession>
<dbReference type="GeneID" id="301341570"/>
<organism evidence="1">
    <name type="scientific">Shewanella oncorhynchi</name>
    <dbReference type="NCBI Taxonomy" id="2726434"/>
    <lineage>
        <taxon>Bacteria</taxon>
        <taxon>Pseudomonadati</taxon>
        <taxon>Pseudomonadota</taxon>
        <taxon>Gammaproteobacteria</taxon>
        <taxon>Alteromonadales</taxon>
        <taxon>Shewanellaceae</taxon>
        <taxon>Shewanella</taxon>
    </lineage>
</organism>
<dbReference type="Proteomes" id="UP001236800">
    <property type="component" value="Chromosome"/>
</dbReference>
<name>A0AA50Q656_9GAMM</name>
<reference evidence="1" key="1">
    <citation type="submission" date="2023-08" db="EMBL/GenBank/DDBJ databases">
        <title>Complete genome sequence of Shewanella oncorhynchi Z-P2, a siderophore putrebactin-producing bacterium.</title>
        <authorList>
            <person name="Zhang Y."/>
        </authorList>
    </citation>
    <scope>NUCLEOTIDE SEQUENCE</scope>
    <source>
        <strain evidence="1">Z-P2</strain>
    </source>
</reference>